<dbReference type="Gene3D" id="3.10.20.30">
    <property type="match status" value="1"/>
</dbReference>
<dbReference type="InterPro" id="IPR044672">
    <property type="entry name" value="MOCS2A"/>
</dbReference>
<evidence type="ECO:0000256" key="3">
    <source>
        <dbReference type="ARBA" id="ARBA00024247"/>
    </source>
</evidence>
<dbReference type="CDD" id="cd00754">
    <property type="entry name" value="Ubl_MoaD"/>
    <property type="match status" value="1"/>
</dbReference>
<dbReference type="GO" id="GO:0000166">
    <property type="term" value="F:nucleotide binding"/>
    <property type="evidence" value="ECO:0007669"/>
    <property type="project" value="UniProtKB-KW"/>
</dbReference>
<proteinExistence type="inferred from homology"/>
<dbReference type="EMBL" id="CYHH01000007">
    <property type="protein sequence ID" value="CUB07381.1"/>
    <property type="molecule type" value="Genomic_DNA"/>
</dbReference>
<name>A0A0K6IW78_9PROT</name>
<keyword evidence="1" id="KW-0547">Nucleotide-binding</keyword>
<dbReference type="InterPro" id="IPR016155">
    <property type="entry name" value="Mopterin_synth/thiamin_S_b"/>
</dbReference>
<dbReference type="Proteomes" id="UP000182108">
    <property type="component" value="Unassembled WGS sequence"/>
</dbReference>
<dbReference type="OrthoDB" id="9801945at2"/>
<sequence>MAVRVLYFAALRDALPLAEEAVALPAGVETMAALRAWLGARGEAWAPLVTWKTLRCARNQTLCAWDEPVQDGDEVAFFPPVTGG</sequence>
<dbReference type="GO" id="GO:1990133">
    <property type="term" value="C:molybdopterin adenylyltransferase complex"/>
    <property type="evidence" value="ECO:0007669"/>
    <property type="project" value="TreeGrafter"/>
</dbReference>
<protein>
    <recommendedName>
        <fullName evidence="3">Molybdopterin synthase sulfur carrier subunit</fullName>
    </recommendedName>
</protein>
<dbReference type="Pfam" id="PF02597">
    <property type="entry name" value="ThiS"/>
    <property type="match status" value="1"/>
</dbReference>
<evidence type="ECO:0000313" key="5">
    <source>
        <dbReference type="Proteomes" id="UP000182108"/>
    </source>
</evidence>
<dbReference type="PANTHER" id="PTHR33359:SF1">
    <property type="entry name" value="MOLYBDOPTERIN SYNTHASE SULFUR CARRIER SUBUNIT"/>
    <property type="match status" value="1"/>
</dbReference>
<accession>A0A0K6IW78</accession>
<keyword evidence="5" id="KW-1185">Reference proteome</keyword>
<dbReference type="NCBIfam" id="TIGR01682">
    <property type="entry name" value="moaD"/>
    <property type="match status" value="1"/>
</dbReference>
<dbReference type="InterPro" id="IPR012675">
    <property type="entry name" value="Beta-grasp_dom_sf"/>
</dbReference>
<dbReference type="InterPro" id="IPR003749">
    <property type="entry name" value="ThiS/MoaD-like"/>
</dbReference>
<dbReference type="SUPFAM" id="SSF54285">
    <property type="entry name" value="MoaD/ThiS"/>
    <property type="match status" value="1"/>
</dbReference>
<evidence type="ECO:0000313" key="4">
    <source>
        <dbReference type="EMBL" id="CUB07381.1"/>
    </source>
</evidence>
<organism evidence="4 5">
    <name type="scientific">Tepidiphilus thermophilus</name>
    <dbReference type="NCBI Taxonomy" id="876478"/>
    <lineage>
        <taxon>Bacteria</taxon>
        <taxon>Pseudomonadati</taxon>
        <taxon>Pseudomonadota</taxon>
        <taxon>Hydrogenophilia</taxon>
        <taxon>Hydrogenophilales</taxon>
        <taxon>Hydrogenophilaceae</taxon>
        <taxon>Tepidiphilus</taxon>
    </lineage>
</organism>
<comment type="similarity">
    <text evidence="2">Belongs to the MoaD family.</text>
</comment>
<reference evidence="5" key="1">
    <citation type="submission" date="2015-08" db="EMBL/GenBank/DDBJ databases">
        <authorList>
            <person name="Babu N.S."/>
            <person name="Beckwith C.J."/>
            <person name="Beseler K.G."/>
            <person name="Brison A."/>
            <person name="Carone J.V."/>
            <person name="Caskin T.P."/>
            <person name="Diamond M."/>
            <person name="Durham M.E."/>
            <person name="Foxe J.M."/>
            <person name="Go M."/>
            <person name="Henderson B.A."/>
            <person name="Jones I.B."/>
            <person name="McGettigan J.A."/>
            <person name="Micheletti S.J."/>
            <person name="Nasrallah M.E."/>
            <person name="Ortiz D."/>
            <person name="Piller C.R."/>
            <person name="Privatt S.R."/>
            <person name="Schneider S.L."/>
            <person name="Sharp S."/>
            <person name="Smith T.C."/>
            <person name="Stanton J.D."/>
            <person name="Ullery H.E."/>
            <person name="Wilson R.J."/>
            <person name="Serrano M.G."/>
            <person name="Buck G."/>
            <person name="Lee V."/>
            <person name="Wang Y."/>
            <person name="Carvalho R."/>
            <person name="Voegtly L."/>
            <person name="Shi R."/>
            <person name="Duckworth R."/>
            <person name="Johnson A."/>
            <person name="Loviza R."/>
            <person name="Walstead R."/>
            <person name="Shah Z."/>
            <person name="Kiflezghi M."/>
            <person name="Wade K."/>
            <person name="Ball S.L."/>
            <person name="Bradley K.W."/>
            <person name="Asai D.J."/>
            <person name="Bowman C.A."/>
            <person name="Russell D.A."/>
            <person name="Pope W.H."/>
            <person name="Jacobs-Sera D."/>
            <person name="Hendrix R.W."/>
            <person name="Hatfull G.F."/>
        </authorList>
    </citation>
    <scope>NUCLEOTIDE SEQUENCE [LARGE SCALE GENOMIC DNA]</scope>
    <source>
        <strain evidence="5">JCM 19170</strain>
    </source>
</reference>
<dbReference type="PANTHER" id="PTHR33359">
    <property type="entry name" value="MOLYBDOPTERIN SYNTHASE SULFUR CARRIER SUBUNIT"/>
    <property type="match status" value="1"/>
</dbReference>
<dbReference type="GO" id="GO:0006777">
    <property type="term" value="P:Mo-molybdopterin cofactor biosynthetic process"/>
    <property type="evidence" value="ECO:0007669"/>
    <property type="project" value="InterPro"/>
</dbReference>
<dbReference type="AlphaFoldDB" id="A0A0K6IW78"/>
<evidence type="ECO:0000256" key="2">
    <source>
        <dbReference type="ARBA" id="ARBA00024200"/>
    </source>
</evidence>
<gene>
    <name evidence="4" type="ORF">Ga0061068_10720</name>
</gene>
<evidence type="ECO:0000256" key="1">
    <source>
        <dbReference type="ARBA" id="ARBA00022741"/>
    </source>
</evidence>
<dbReference type="RefSeq" id="WP_055423670.1">
    <property type="nucleotide sequence ID" value="NZ_CYHH01000007.1"/>
</dbReference>